<feature type="compositionally biased region" description="Low complexity" evidence="1">
    <location>
        <begin position="1"/>
        <end position="16"/>
    </location>
</feature>
<organism evidence="2 3">
    <name type="scientific">Brassica napus</name>
    <name type="common">Rape</name>
    <dbReference type="NCBI Taxonomy" id="3708"/>
    <lineage>
        <taxon>Eukaryota</taxon>
        <taxon>Viridiplantae</taxon>
        <taxon>Streptophyta</taxon>
        <taxon>Embryophyta</taxon>
        <taxon>Tracheophyta</taxon>
        <taxon>Spermatophyta</taxon>
        <taxon>Magnoliopsida</taxon>
        <taxon>eudicotyledons</taxon>
        <taxon>Gunneridae</taxon>
        <taxon>Pentapetalae</taxon>
        <taxon>rosids</taxon>
        <taxon>malvids</taxon>
        <taxon>Brassicales</taxon>
        <taxon>Brassicaceae</taxon>
        <taxon>Brassiceae</taxon>
        <taxon>Brassica</taxon>
    </lineage>
</organism>
<comment type="caution">
    <text evidence="2">The sequence shown here is derived from an EMBL/GenBank/DDBJ whole genome shotgun (WGS) entry which is preliminary data.</text>
</comment>
<sequence length="86" mass="9858">MLSSSSSTLKSSVTATLRRKRDAAEEAKMEREMDWELSLKETEGGRRGVEAGLEMEKGRDLGLKVERARDEAEAAMEEEKRRERER</sequence>
<evidence type="ECO:0000313" key="2">
    <source>
        <dbReference type="EMBL" id="KAH0932784.1"/>
    </source>
</evidence>
<feature type="region of interest" description="Disordered" evidence="1">
    <location>
        <begin position="1"/>
        <end position="32"/>
    </location>
</feature>
<evidence type="ECO:0000256" key="1">
    <source>
        <dbReference type="SAM" id="MobiDB-lite"/>
    </source>
</evidence>
<dbReference type="EMBL" id="JAGKQM010000003">
    <property type="protein sequence ID" value="KAH0932784.1"/>
    <property type="molecule type" value="Genomic_DNA"/>
</dbReference>
<proteinExistence type="predicted"/>
<evidence type="ECO:0000313" key="3">
    <source>
        <dbReference type="Proteomes" id="UP000824890"/>
    </source>
</evidence>
<protein>
    <submittedName>
        <fullName evidence="2">Uncharacterized protein</fullName>
    </submittedName>
</protein>
<feature type="compositionally biased region" description="Basic and acidic residues" evidence="1">
    <location>
        <begin position="22"/>
        <end position="32"/>
    </location>
</feature>
<reference evidence="2 3" key="1">
    <citation type="submission" date="2021-05" db="EMBL/GenBank/DDBJ databases">
        <title>Genome Assembly of Synthetic Allotetraploid Brassica napus Reveals Homoeologous Exchanges between Subgenomes.</title>
        <authorList>
            <person name="Davis J.T."/>
        </authorList>
    </citation>
    <scope>NUCLEOTIDE SEQUENCE [LARGE SCALE GENOMIC DNA]</scope>
    <source>
        <strain evidence="3">cv. Da-Ae</strain>
        <tissue evidence="2">Seedling</tissue>
    </source>
</reference>
<accession>A0ABQ8DTV8</accession>
<dbReference type="Proteomes" id="UP000824890">
    <property type="component" value="Unassembled WGS sequence"/>
</dbReference>
<feature type="region of interest" description="Disordered" evidence="1">
    <location>
        <begin position="64"/>
        <end position="86"/>
    </location>
</feature>
<name>A0ABQ8DTV8_BRANA</name>
<gene>
    <name evidence="2" type="ORF">HID58_009901</name>
</gene>
<keyword evidence="3" id="KW-1185">Reference proteome</keyword>